<gene>
    <name evidence="1" type="ORF">UFOVP826_42</name>
</gene>
<sequence>MDNVVPFPGLTKAWVPPEKVLDGAKEANLSEVLILGYNEDNTLHIYSSTSDIAQLLLMVKRVEKQLVSMAEDDDWDE</sequence>
<protein>
    <submittedName>
        <fullName evidence="1">Uncharacterized protein</fullName>
    </submittedName>
</protein>
<evidence type="ECO:0000313" key="1">
    <source>
        <dbReference type="EMBL" id="CAB4164485.1"/>
    </source>
</evidence>
<accession>A0A6J5P5S1</accession>
<name>A0A6J5P5S1_9CAUD</name>
<reference evidence="1" key="1">
    <citation type="submission" date="2020-04" db="EMBL/GenBank/DDBJ databases">
        <authorList>
            <person name="Chiriac C."/>
            <person name="Salcher M."/>
            <person name="Ghai R."/>
            <person name="Kavagutti S V."/>
        </authorList>
    </citation>
    <scope>NUCLEOTIDE SEQUENCE</scope>
</reference>
<organism evidence="1">
    <name type="scientific">uncultured Caudovirales phage</name>
    <dbReference type="NCBI Taxonomy" id="2100421"/>
    <lineage>
        <taxon>Viruses</taxon>
        <taxon>Duplodnaviria</taxon>
        <taxon>Heunggongvirae</taxon>
        <taxon>Uroviricota</taxon>
        <taxon>Caudoviricetes</taxon>
        <taxon>Peduoviridae</taxon>
        <taxon>Maltschvirus</taxon>
        <taxon>Maltschvirus maltsch</taxon>
    </lineage>
</organism>
<proteinExistence type="predicted"/>
<dbReference type="EMBL" id="LR796765">
    <property type="protein sequence ID" value="CAB4164485.1"/>
    <property type="molecule type" value="Genomic_DNA"/>
</dbReference>